<evidence type="ECO:0000256" key="1">
    <source>
        <dbReference type="SAM" id="Phobius"/>
    </source>
</evidence>
<dbReference type="Proteomes" id="UP000774130">
    <property type="component" value="Unassembled WGS sequence"/>
</dbReference>
<reference evidence="2 3" key="1">
    <citation type="submission" date="2021-06" db="EMBL/GenBank/DDBJ databases">
        <title>Enterococcus alishanensis sp. nov., a novel lactic acid bacterium isolated from fresh coffee beans.</title>
        <authorList>
            <person name="Chen Y.-S."/>
        </authorList>
    </citation>
    <scope>NUCLEOTIDE SEQUENCE [LARGE SCALE GENOMIC DNA]</scope>
    <source>
        <strain evidence="2 3">ALS3</strain>
    </source>
</reference>
<protein>
    <submittedName>
        <fullName evidence="2">Uncharacterized protein</fullName>
    </submittedName>
</protein>
<keyword evidence="1" id="KW-0472">Membrane</keyword>
<accession>A0ABS6TAX0</accession>
<proteinExistence type="predicted"/>
<dbReference type="RefSeq" id="WP_218325102.1">
    <property type="nucleotide sequence ID" value="NZ_JAHUZB010000002.1"/>
</dbReference>
<keyword evidence="1" id="KW-1133">Transmembrane helix</keyword>
<evidence type="ECO:0000313" key="3">
    <source>
        <dbReference type="Proteomes" id="UP000774130"/>
    </source>
</evidence>
<name>A0ABS6TAX0_9ENTE</name>
<comment type="caution">
    <text evidence="2">The sequence shown here is derived from an EMBL/GenBank/DDBJ whole genome shotgun (WGS) entry which is preliminary data.</text>
</comment>
<gene>
    <name evidence="2" type="ORF">KUA55_05100</name>
</gene>
<sequence>MDFLVTLFENDLHSLYLMKNPILLGLLIVAVSVLSLKGIGQIGKGKKHNKKEL</sequence>
<keyword evidence="3" id="KW-1185">Reference proteome</keyword>
<organism evidence="2 3">
    <name type="scientific">Enterococcus alishanensis</name>
    <dbReference type="NCBI Taxonomy" id="1303817"/>
    <lineage>
        <taxon>Bacteria</taxon>
        <taxon>Bacillati</taxon>
        <taxon>Bacillota</taxon>
        <taxon>Bacilli</taxon>
        <taxon>Lactobacillales</taxon>
        <taxon>Enterococcaceae</taxon>
        <taxon>Enterococcus</taxon>
    </lineage>
</organism>
<evidence type="ECO:0000313" key="2">
    <source>
        <dbReference type="EMBL" id="MBV7390049.1"/>
    </source>
</evidence>
<keyword evidence="1" id="KW-0812">Transmembrane</keyword>
<dbReference type="EMBL" id="JAHUZB010000002">
    <property type="protein sequence ID" value="MBV7390049.1"/>
    <property type="molecule type" value="Genomic_DNA"/>
</dbReference>
<feature type="transmembrane region" description="Helical" evidence="1">
    <location>
        <begin position="20"/>
        <end position="40"/>
    </location>
</feature>